<gene>
    <name evidence="2" type="ORF">H8L47_01340</name>
</gene>
<evidence type="ECO:0000313" key="2">
    <source>
        <dbReference type="EMBL" id="MBC3906202.1"/>
    </source>
</evidence>
<dbReference type="EMBL" id="JACOFX010000001">
    <property type="protein sequence ID" value="MBC3906202.1"/>
    <property type="molecule type" value="Genomic_DNA"/>
</dbReference>
<dbReference type="InterPro" id="IPR025484">
    <property type="entry name" value="DUF4376"/>
</dbReference>
<keyword evidence="3" id="KW-1185">Reference proteome</keyword>
<name>A0ABR6Z350_9BURK</name>
<dbReference type="RefSeq" id="WP_186951440.1">
    <property type="nucleotide sequence ID" value="NZ_JACOFX010000001.1"/>
</dbReference>
<dbReference type="Pfam" id="PF14301">
    <property type="entry name" value="DUF4376"/>
    <property type="match status" value="1"/>
</dbReference>
<sequence length="209" mass="23157">MLLIDKQTRAYPLTYSQVITLYPGVSLPPIPSDEDLDAVGVAKVSYTSPPPFDATRQYLTEDAPTLVNGAFQQVWRVKTLPNVEAAQKLRAAKDTKIKEIKAERDRRKFNGVKVDGKWIHTDTYSRTQWMALIMDRMLLGVAMQPIPWTTMDGSIVPTTIELATAVFTATKTLDVLAFSRAAFHIAQVEASADPASYDYSAGWPETFGG</sequence>
<proteinExistence type="predicted"/>
<evidence type="ECO:0000313" key="3">
    <source>
        <dbReference type="Proteomes" id="UP000646911"/>
    </source>
</evidence>
<accession>A0ABR6Z350</accession>
<protein>
    <submittedName>
        <fullName evidence="2">DUF4376 domain-containing protein</fullName>
    </submittedName>
</protein>
<comment type="caution">
    <text evidence="2">The sequence shown here is derived from an EMBL/GenBank/DDBJ whole genome shotgun (WGS) entry which is preliminary data.</text>
</comment>
<evidence type="ECO:0000259" key="1">
    <source>
        <dbReference type="Pfam" id="PF14301"/>
    </source>
</evidence>
<dbReference type="Proteomes" id="UP000646911">
    <property type="component" value="Unassembled WGS sequence"/>
</dbReference>
<reference evidence="2 3" key="1">
    <citation type="submission" date="2020-08" db="EMBL/GenBank/DDBJ databases">
        <title>Novel species isolated from subtropical streams in China.</title>
        <authorList>
            <person name="Lu H."/>
        </authorList>
    </citation>
    <scope>NUCLEOTIDE SEQUENCE [LARGE SCALE GENOMIC DNA]</scope>
    <source>
        <strain evidence="2 3">NL8W</strain>
    </source>
</reference>
<organism evidence="2 3">
    <name type="scientific">Undibacterium umbellatum</name>
    <dbReference type="NCBI Taxonomy" id="2762300"/>
    <lineage>
        <taxon>Bacteria</taxon>
        <taxon>Pseudomonadati</taxon>
        <taxon>Pseudomonadota</taxon>
        <taxon>Betaproteobacteria</taxon>
        <taxon>Burkholderiales</taxon>
        <taxon>Oxalobacteraceae</taxon>
        <taxon>Undibacterium</taxon>
    </lineage>
</organism>
<feature type="domain" description="DUF4376" evidence="1">
    <location>
        <begin position="92"/>
        <end position="200"/>
    </location>
</feature>